<dbReference type="AlphaFoldDB" id="A0A438I6Z1"/>
<keyword evidence="2" id="KW-0378">Hydrolase</keyword>
<dbReference type="PANTHER" id="PTHR17224">
    <property type="entry name" value="PEPTIDYL-TRNA HYDROLASE"/>
    <property type="match status" value="1"/>
</dbReference>
<dbReference type="PANTHER" id="PTHR17224:SF4">
    <property type="entry name" value="PEPTIDYL-TRNA HYDROLASE, MITOCHONDRIAL"/>
    <property type="match status" value="1"/>
</dbReference>
<protein>
    <submittedName>
        <fullName evidence="2">Peptidyl-tRNA hydrolase, mitochondrial</fullName>
    </submittedName>
</protein>
<dbReference type="SUPFAM" id="SSF53178">
    <property type="entry name" value="Peptidyl-tRNA hydrolase-like"/>
    <property type="match status" value="1"/>
</dbReference>
<dbReference type="InterPro" id="IPR036416">
    <property type="entry name" value="Pept_tRNA_hydro_sf"/>
</dbReference>
<feature type="compositionally biased region" description="Basic and acidic residues" evidence="1">
    <location>
        <begin position="290"/>
        <end position="314"/>
    </location>
</feature>
<dbReference type="Gene3D" id="3.40.50.1470">
    <property type="entry name" value="Peptidyl-tRNA hydrolase"/>
    <property type="match status" value="1"/>
</dbReference>
<dbReference type="GO" id="GO:0004045">
    <property type="term" value="F:peptidyl-tRNA hydrolase activity"/>
    <property type="evidence" value="ECO:0007669"/>
    <property type="project" value="InterPro"/>
</dbReference>
<dbReference type="InterPro" id="IPR001328">
    <property type="entry name" value="Pept_tRNA_hydro"/>
</dbReference>
<feature type="region of interest" description="Disordered" evidence="1">
    <location>
        <begin position="289"/>
        <end position="349"/>
    </location>
</feature>
<organism evidence="2 3">
    <name type="scientific">Vitis vinifera</name>
    <name type="common">Grape</name>
    <dbReference type="NCBI Taxonomy" id="29760"/>
    <lineage>
        <taxon>Eukaryota</taxon>
        <taxon>Viridiplantae</taxon>
        <taxon>Streptophyta</taxon>
        <taxon>Embryophyta</taxon>
        <taxon>Tracheophyta</taxon>
        <taxon>Spermatophyta</taxon>
        <taxon>Magnoliopsida</taxon>
        <taxon>eudicotyledons</taxon>
        <taxon>Gunneridae</taxon>
        <taxon>Pentapetalae</taxon>
        <taxon>rosids</taxon>
        <taxon>Vitales</taxon>
        <taxon>Vitaceae</taxon>
        <taxon>Viteae</taxon>
        <taxon>Vitis</taxon>
    </lineage>
</organism>
<evidence type="ECO:0000313" key="3">
    <source>
        <dbReference type="Proteomes" id="UP000288805"/>
    </source>
</evidence>
<gene>
    <name evidence="2" type="primary">VvCHDp000421_4</name>
    <name evidence="2" type="ORF">CK203_042680</name>
</gene>
<dbReference type="Proteomes" id="UP000288805">
    <property type="component" value="Unassembled WGS sequence"/>
</dbReference>
<reference evidence="2 3" key="1">
    <citation type="journal article" date="2018" name="PLoS Genet.">
        <title>Population sequencing reveals clonal diversity and ancestral inbreeding in the grapevine cultivar Chardonnay.</title>
        <authorList>
            <person name="Roach M.J."/>
            <person name="Johnson D.L."/>
            <person name="Bohlmann J."/>
            <person name="van Vuuren H.J."/>
            <person name="Jones S.J."/>
            <person name="Pretorius I.S."/>
            <person name="Schmidt S.A."/>
            <person name="Borneman A.R."/>
        </authorList>
    </citation>
    <scope>NUCLEOTIDE SEQUENCE [LARGE SCALE GENOMIC DNA]</scope>
    <source>
        <strain evidence="3">cv. Chardonnay</strain>
        <tissue evidence="2">Leaf</tissue>
    </source>
</reference>
<proteinExistence type="predicted"/>
<accession>A0A438I6Z1</accession>
<sequence>MRREESSHLDPQQSPLFLQLRVPQFFESVRQCFAQNLSMGCLAMKQNHDFIACFRPRVSSFKVAILEAFPVLYSLNVLVGQLHAEAGRGQFEMTLGHTVCSHADDSRVSTHEDKTARGRKVDTLQEIPMDTVHYKEFFRQGCAGDVPVFLAKPWTYMDLSGKSAGPLAAYCKLPLDSVVVFHDDIGLPWGLLRLHHKGGRRNHNGLMSVILYFRGNREFLRPRVDVGKPVIDPHFHSTANLRNSNTIHFRVWKIDFSKASCYPDIILNCQTGSTENHLVPVSQVTIKDTFSTREPKESSRSADWDRKLDQEKKTQSTYGGTSSSSRDKEKNKLQMQGVQQDESPNNEHS</sequence>
<dbReference type="EMBL" id="QGNW01000137">
    <property type="protein sequence ID" value="RVW92486.1"/>
    <property type="molecule type" value="Genomic_DNA"/>
</dbReference>
<name>A0A438I6Z1_VITVI</name>
<feature type="compositionally biased region" description="Polar residues" evidence="1">
    <location>
        <begin position="333"/>
        <end position="343"/>
    </location>
</feature>
<comment type="caution">
    <text evidence="2">The sequence shown here is derived from an EMBL/GenBank/DDBJ whole genome shotgun (WGS) entry which is preliminary data.</text>
</comment>
<evidence type="ECO:0000256" key="1">
    <source>
        <dbReference type="SAM" id="MobiDB-lite"/>
    </source>
</evidence>
<evidence type="ECO:0000313" key="2">
    <source>
        <dbReference type="EMBL" id="RVW92486.1"/>
    </source>
</evidence>
<dbReference type="Pfam" id="PF01195">
    <property type="entry name" value="Pept_tRNA_hydro"/>
    <property type="match status" value="1"/>
</dbReference>